<keyword evidence="2" id="KW-0812">Transmembrane</keyword>
<dbReference type="Proteomes" id="UP000568109">
    <property type="component" value="Unassembled WGS sequence"/>
</dbReference>
<dbReference type="EMBL" id="JABUOH010000039">
    <property type="protein sequence ID" value="NWN45731.1"/>
    <property type="molecule type" value="Genomic_DNA"/>
</dbReference>
<feature type="coiled-coil region" evidence="1">
    <location>
        <begin position="88"/>
        <end position="139"/>
    </location>
</feature>
<keyword evidence="4" id="KW-1185">Reference proteome</keyword>
<sequence length="147" mass="17597">MKLPKLTTIFNIFAPIFFLVIIGFLIYYIIKRNKLKIIITTVILILFLGLFFWFQKANRLQKIDEDIAEKKEELIQNDKDKKSVTDMLNDYKSWKKESEEEKEALEARLEEVNSQINDKKTEREEKKKLLKEKQKINILSRTTKIDI</sequence>
<gene>
    <name evidence="3" type="ORF">HR065_01360</name>
</gene>
<evidence type="ECO:0000256" key="2">
    <source>
        <dbReference type="SAM" id="Phobius"/>
    </source>
</evidence>
<feature type="transmembrane region" description="Helical" evidence="2">
    <location>
        <begin position="12"/>
        <end position="30"/>
    </location>
</feature>
<evidence type="ECO:0000313" key="4">
    <source>
        <dbReference type="Proteomes" id="UP000568109"/>
    </source>
</evidence>
<accession>A0A851HCF3</accession>
<feature type="transmembrane region" description="Helical" evidence="2">
    <location>
        <begin position="37"/>
        <end position="54"/>
    </location>
</feature>
<proteinExistence type="predicted"/>
<protein>
    <submittedName>
        <fullName evidence="3">Uncharacterized protein</fullName>
    </submittedName>
</protein>
<comment type="caution">
    <text evidence="3">The sequence shown here is derived from an EMBL/GenBank/DDBJ whole genome shotgun (WGS) entry which is preliminary data.</text>
</comment>
<keyword evidence="2" id="KW-1133">Transmembrane helix</keyword>
<organism evidence="3 4">
    <name type="scientific">Candidatus Phytoplasma pruni</name>
    <dbReference type="NCBI Taxonomy" id="479893"/>
    <lineage>
        <taxon>Bacteria</taxon>
        <taxon>Bacillati</taxon>
        <taxon>Mycoplasmatota</taxon>
        <taxon>Mollicutes</taxon>
        <taxon>Acholeplasmatales</taxon>
        <taxon>Acholeplasmataceae</taxon>
        <taxon>Candidatus Phytoplasma</taxon>
        <taxon>16SrIII (X-disease group)</taxon>
    </lineage>
</organism>
<reference evidence="3 4" key="1">
    <citation type="submission" date="2020-06" db="EMBL/GenBank/DDBJ databases">
        <title>Draft genome sequence of Candidatus Phytoplasma pruni (X-disease group, subgroup 16SrIII-B) strain ChTDIII from Argentina.</title>
        <authorList>
            <person name="Fernandez F.D."/>
            <person name="Zuebert C."/>
            <person name="Huettel B."/>
            <person name="Kube M."/>
            <person name="Conci L.R."/>
        </authorList>
    </citation>
    <scope>NUCLEOTIDE SEQUENCE [LARGE SCALE GENOMIC DNA]</scope>
    <source>
        <strain evidence="3 4">ChTDIII</strain>
    </source>
</reference>
<evidence type="ECO:0000313" key="3">
    <source>
        <dbReference type="EMBL" id="NWN45731.1"/>
    </source>
</evidence>
<evidence type="ECO:0000256" key="1">
    <source>
        <dbReference type="SAM" id="Coils"/>
    </source>
</evidence>
<dbReference type="RefSeq" id="WP_178734130.1">
    <property type="nucleotide sequence ID" value="NZ_JABUOH010000039.1"/>
</dbReference>
<keyword evidence="2" id="KW-0472">Membrane</keyword>
<name>A0A851HCF3_9MOLU</name>
<dbReference type="AlphaFoldDB" id="A0A851HCF3"/>
<keyword evidence="1" id="KW-0175">Coiled coil</keyword>